<evidence type="ECO:0000259" key="16">
    <source>
        <dbReference type="Pfam" id="PF01545"/>
    </source>
</evidence>
<feature type="domain" description="Cation efflux protein cytoplasmic" evidence="17">
    <location>
        <begin position="220"/>
        <end position="296"/>
    </location>
</feature>
<keyword evidence="5" id="KW-0408">Iron</keyword>
<evidence type="ECO:0000313" key="19">
    <source>
        <dbReference type="Proteomes" id="UP000323708"/>
    </source>
</evidence>
<dbReference type="GO" id="GO:0015093">
    <property type="term" value="F:ferrous iron transmembrane transporter activity"/>
    <property type="evidence" value="ECO:0007669"/>
    <property type="project" value="TreeGrafter"/>
</dbReference>
<feature type="transmembrane region" description="Helical" evidence="15">
    <location>
        <begin position="191"/>
        <end position="208"/>
    </location>
</feature>
<accession>A0A5B0WUT4</accession>
<dbReference type="InterPro" id="IPR050291">
    <property type="entry name" value="CDF_Transporter"/>
</dbReference>
<comment type="subcellular location">
    <subcellularLocation>
        <location evidence="1">Cell membrane</location>
        <topology evidence="1">Multi-pass membrane protein</topology>
    </subcellularLocation>
</comment>
<feature type="transmembrane region" description="Helical" evidence="15">
    <location>
        <begin position="47"/>
        <end position="69"/>
    </location>
</feature>
<keyword evidence="7" id="KW-0406">Ion transport</keyword>
<keyword evidence="6 15" id="KW-0812">Transmembrane</keyword>
<sequence length="307" mass="33497">MNDKTSPLRLPPEEAGRLMRLATYASVSVAAVLILAKFAAWTQSGSVSLLASLVDSTLDALASLVNLFAVRHSLSPADREHRFGHGKAEALAALGQAALISASAVFLLYESVGRLLSPVEIQSYQSAVWVIVLAIAMTLGLLGFQRYVIQRTDSTAIKADALHYRSDLLVNTSVLLALALSYWGWPGFDALFALLIALYILYSAWEIVRGAFDHLMDRELPDSERQDILLIATSQSGVRGVHDLRTRRSGTDTFMQMHIELDDDLQLLQAHTIAEQVEAAVLAAFPGAEVIIHLDPLSVVGDDVRRH</sequence>
<evidence type="ECO:0000256" key="3">
    <source>
        <dbReference type="ARBA" id="ARBA00022448"/>
    </source>
</evidence>
<reference evidence="18 19" key="1">
    <citation type="submission" date="2019-09" db="EMBL/GenBank/DDBJ databases">
        <authorList>
            <person name="Chen X.-Y."/>
        </authorList>
    </citation>
    <scope>NUCLEOTIDE SEQUENCE [LARGE SCALE GENOMIC DNA]</scope>
    <source>
        <strain evidence="18 19">NY5</strain>
    </source>
</reference>
<dbReference type="InterPro" id="IPR002524">
    <property type="entry name" value="Cation_efflux"/>
</dbReference>
<dbReference type="GO" id="GO:0015341">
    <property type="term" value="F:zinc efflux antiporter activity"/>
    <property type="evidence" value="ECO:0007669"/>
    <property type="project" value="TreeGrafter"/>
</dbReference>
<evidence type="ECO:0000256" key="5">
    <source>
        <dbReference type="ARBA" id="ARBA00022496"/>
    </source>
</evidence>
<dbReference type="SUPFAM" id="SSF161111">
    <property type="entry name" value="Cation efflux protein transmembrane domain-like"/>
    <property type="match status" value="1"/>
</dbReference>
<evidence type="ECO:0000256" key="13">
    <source>
        <dbReference type="ARBA" id="ARBA00062926"/>
    </source>
</evidence>
<keyword evidence="19" id="KW-1185">Reference proteome</keyword>
<evidence type="ECO:0000256" key="12">
    <source>
        <dbReference type="ARBA" id="ARBA00050984"/>
    </source>
</evidence>
<dbReference type="Gene3D" id="1.20.1510.10">
    <property type="entry name" value="Cation efflux protein transmembrane domain"/>
    <property type="match status" value="1"/>
</dbReference>
<evidence type="ECO:0000259" key="17">
    <source>
        <dbReference type="Pfam" id="PF16916"/>
    </source>
</evidence>
<comment type="similarity">
    <text evidence="2">Belongs to the cation diffusion facilitator (CDF) transporter (TC 2.A.4) family. FieF subfamily.</text>
</comment>
<comment type="catalytic activity">
    <reaction evidence="10">
        <text>Fe(2+)(in) + H(+)(out) = Fe(2+)(out) + H(+)(in)</text>
        <dbReference type="Rhea" id="RHEA:29439"/>
        <dbReference type="ChEBI" id="CHEBI:15378"/>
        <dbReference type="ChEBI" id="CHEBI:29033"/>
    </reaction>
</comment>
<feature type="transmembrane region" description="Helical" evidence="15">
    <location>
        <begin position="129"/>
        <end position="148"/>
    </location>
</feature>
<evidence type="ECO:0000256" key="14">
    <source>
        <dbReference type="ARBA" id="ARBA00072262"/>
    </source>
</evidence>
<feature type="domain" description="Cation efflux protein transmembrane" evidence="16">
    <location>
        <begin position="25"/>
        <end position="216"/>
    </location>
</feature>
<keyword evidence="9 15" id="KW-0472">Membrane</keyword>
<dbReference type="GO" id="GO:0015086">
    <property type="term" value="F:cadmium ion transmembrane transporter activity"/>
    <property type="evidence" value="ECO:0007669"/>
    <property type="project" value="TreeGrafter"/>
</dbReference>
<feature type="transmembrane region" description="Helical" evidence="15">
    <location>
        <begin position="90"/>
        <end position="109"/>
    </location>
</feature>
<keyword evidence="3" id="KW-0813">Transport</keyword>
<evidence type="ECO:0000256" key="8">
    <source>
        <dbReference type="ARBA" id="ARBA00022989"/>
    </source>
</evidence>
<evidence type="ECO:0000256" key="7">
    <source>
        <dbReference type="ARBA" id="ARBA00022906"/>
    </source>
</evidence>
<keyword evidence="5" id="KW-0410">Iron transport</keyword>
<keyword evidence="8 15" id="KW-1133">Transmembrane helix</keyword>
<dbReference type="InterPro" id="IPR036837">
    <property type="entry name" value="Cation_efflux_CTD_sf"/>
</dbReference>
<keyword evidence="7" id="KW-0864">Zinc transport</keyword>
<comment type="subunit">
    <text evidence="13">Homodimer. The subunits are held together in a parallel orientation through zinc binding at the interface of the cytoplasmic domains.</text>
</comment>
<dbReference type="FunFam" id="3.30.70.1350:FF:000002">
    <property type="entry name" value="Ferrous-iron efflux pump FieF"/>
    <property type="match status" value="1"/>
</dbReference>
<dbReference type="InterPro" id="IPR027469">
    <property type="entry name" value="Cation_efflux_TMD_sf"/>
</dbReference>
<evidence type="ECO:0000256" key="11">
    <source>
        <dbReference type="ARBA" id="ARBA00047695"/>
    </source>
</evidence>
<evidence type="ECO:0000256" key="4">
    <source>
        <dbReference type="ARBA" id="ARBA00022475"/>
    </source>
</evidence>
<feature type="transmembrane region" description="Helical" evidence="15">
    <location>
        <begin position="168"/>
        <end position="185"/>
    </location>
</feature>
<dbReference type="Proteomes" id="UP000323708">
    <property type="component" value="Unassembled WGS sequence"/>
</dbReference>
<dbReference type="Pfam" id="PF16916">
    <property type="entry name" value="ZT_dimer"/>
    <property type="match status" value="1"/>
</dbReference>
<evidence type="ECO:0000256" key="9">
    <source>
        <dbReference type="ARBA" id="ARBA00023136"/>
    </source>
</evidence>
<comment type="catalytic activity">
    <reaction evidence="11">
        <text>Zn(2+)(in) + H(+)(out) = Zn(2+)(out) + H(+)(in)</text>
        <dbReference type="Rhea" id="RHEA:28839"/>
        <dbReference type="ChEBI" id="CHEBI:15378"/>
        <dbReference type="ChEBI" id="CHEBI:29105"/>
    </reaction>
</comment>
<comment type="caution">
    <text evidence="18">The sequence shown here is derived from an EMBL/GenBank/DDBJ whole genome shotgun (WGS) entry which is preliminary data.</text>
</comment>
<dbReference type="InterPro" id="IPR027470">
    <property type="entry name" value="Cation_efflux_CTD"/>
</dbReference>
<evidence type="ECO:0000256" key="1">
    <source>
        <dbReference type="ARBA" id="ARBA00004651"/>
    </source>
</evidence>
<dbReference type="PANTHER" id="PTHR43840">
    <property type="entry name" value="MITOCHONDRIAL METAL TRANSPORTER 1-RELATED"/>
    <property type="match status" value="1"/>
</dbReference>
<evidence type="ECO:0000256" key="2">
    <source>
        <dbReference type="ARBA" id="ARBA00010212"/>
    </source>
</evidence>
<protein>
    <recommendedName>
        <fullName evidence="14">Cation-efflux pump FieF</fullName>
    </recommendedName>
</protein>
<dbReference type="RefSeq" id="WP_149611954.1">
    <property type="nucleotide sequence ID" value="NZ_VTUX01000006.1"/>
</dbReference>
<dbReference type="FunFam" id="1.20.1510.10:FF:000001">
    <property type="entry name" value="Ferrous-iron efflux pump FieF"/>
    <property type="match status" value="1"/>
</dbReference>
<evidence type="ECO:0000256" key="15">
    <source>
        <dbReference type="SAM" id="Phobius"/>
    </source>
</evidence>
<evidence type="ECO:0000256" key="6">
    <source>
        <dbReference type="ARBA" id="ARBA00022692"/>
    </source>
</evidence>
<keyword evidence="4" id="KW-1003">Cell membrane</keyword>
<gene>
    <name evidence="18" type="ORF">F0M18_13390</name>
</gene>
<dbReference type="AlphaFoldDB" id="A0A5B0WUT4"/>
<organism evidence="18 19">
    <name type="scientific">Pseudohalioglobus sediminis</name>
    <dbReference type="NCBI Taxonomy" id="2606449"/>
    <lineage>
        <taxon>Bacteria</taxon>
        <taxon>Pseudomonadati</taxon>
        <taxon>Pseudomonadota</taxon>
        <taxon>Gammaproteobacteria</taxon>
        <taxon>Cellvibrionales</taxon>
        <taxon>Halieaceae</taxon>
        <taxon>Pseudohalioglobus</taxon>
    </lineage>
</organism>
<dbReference type="PANTHER" id="PTHR43840:SF41">
    <property type="entry name" value="CATION-EFFLUX PUMP FIEF"/>
    <property type="match status" value="1"/>
</dbReference>
<dbReference type="SUPFAM" id="SSF160240">
    <property type="entry name" value="Cation efflux protein cytoplasmic domain-like"/>
    <property type="match status" value="1"/>
</dbReference>
<name>A0A5B0WUT4_9GAMM</name>
<feature type="transmembrane region" description="Helical" evidence="15">
    <location>
        <begin position="21"/>
        <end position="41"/>
    </location>
</feature>
<proteinExistence type="inferred from homology"/>
<evidence type="ECO:0000313" key="18">
    <source>
        <dbReference type="EMBL" id="KAA1190055.1"/>
    </source>
</evidence>
<dbReference type="InterPro" id="IPR058533">
    <property type="entry name" value="Cation_efflux_TM"/>
</dbReference>
<dbReference type="Pfam" id="PF01545">
    <property type="entry name" value="Cation_efflux"/>
    <property type="match status" value="1"/>
</dbReference>
<dbReference type="GO" id="GO:0006882">
    <property type="term" value="P:intracellular zinc ion homeostasis"/>
    <property type="evidence" value="ECO:0007669"/>
    <property type="project" value="TreeGrafter"/>
</dbReference>
<dbReference type="NCBIfam" id="TIGR01297">
    <property type="entry name" value="CDF"/>
    <property type="match status" value="1"/>
</dbReference>
<evidence type="ECO:0000256" key="10">
    <source>
        <dbReference type="ARBA" id="ARBA00035584"/>
    </source>
</evidence>
<keyword evidence="7" id="KW-0862">Zinc</keyword>
<dbReference type="Gene3D" id="3.30.70.1350">
    <property type="entry name" value="Cation efflux protein, cytoplasmic domain"/>
    <property type="match status" value="1"/>
</dbReference>
<comment type="catalytic activity">
    <reaction evidence="12">
        <text>Cd(2+)(in) + H(+)(out) = Cd(2+)(out) + H(+)(in)</text>
        <dbReference type="Rhea" id="RHEA:28739"/>
        <dbReference type="ChEBI" id="CHEBI:15378"/>
        <dbReference type="ChEBI" id="CHEBI:48775"/>
    </reaction>
</comment>
<dbReference type="EMBL" id="VTUX01000006">
    <property type="protein sequence ID" value="KAA1190055.1"/>
    <property type="molecule type" value="Genomic_DNA"/>
</dbReference>
<dbReference type="GO" id="GO:0005886">
    <property type="term" value="C:plasma membrane"/>
    <property type="evidence" value="ECO:0007669"/>
    <property type="project" value="UniProtKB-SubCell"/>
</dbReference>